<dbReference type="RefSeq" id="WP_062901500.1">
    <property type="nucleotide sequence ID" value="NZ_CP013342.1"/>
</dbReference>
<sequence length="288" mass="30768">MAHVTPFRSGVGLFTRTLSFSVLPLVVAYALAAEPGADPVDRMIATELSFAADAQRIGIAPAFRRHAAPDGILMRPDPAPALEVLQGNVDTPGVRLEWKPAIAGMSLSGDLGFTTGPYRLFQGAEVMNGDTLTVWVRGADGRWGWLLDHGLLPIKASAPAGLPGEVAIMRQGQPGPRRRPSGVIDADAALNAEVIAQGTAVIPGHLADDGFVLRLQRGRVPKAAAVDAVGDNLRVSTAQRFGMRVSRAEDLATTYGRLTFDGAQPSRNYVRIWRHDVSGWQLLVDLIN</sequence>
<accession>A0A142VY25</accession>
<evidence type="ECO:0000256" key="1">
    <source>
        <dbReference type="SAM" id="SignalP"/>
    </source>
</evidence>
<gene>
    <name evidence="2" type="ORF">AOA14_08730</name>
</gene>
<keyword evidence="1" id="KW-0732">Signal</keyword>
<dbReference type="Proteomes" id="UP000076234">
    <property type="component" value="Chromosome"/>
</dbReference>
<dbReference type="STRING" id="1219058.AOA14_08730"/>
<dbReference type="AlphaFoldDB" id="A0A142VY25"/>
<feature type="chain" id="PRO_5007502395" description="DUF4440 domain-containing protein" evidence="1">
    <location>
        <begin position="33"/>
        <end position="288"/>
    </location>
</feature>
<protein>
    <recommendedName>
        <fullName evidence="4">DUF4440 domain-containing protein</fullName>
    </recommendedName>
</protein>
<dbReference type="EMBL" id="CP013342">
    <property type="protein sequence ID" value="AMU94684.1"/>
    <property type="molecule type" value="Genomic_DNA"/>
</dbReference>
<feature type="signal peptide" evidence="1">
    <location>
        <begin position="1"/>
        <end position="32"/>
    </location>
</feature>
<proteinExistence type="predicted"/>
<reference evidence="2 3" key="2">
    <citation type="journal article" date="2016" name="Genome Announc.">
        <title>Complete Genome Sequence of Sphingopyxis terrae Strain 203-1 (NBRC 111660), a Polyethylene Glycol Degrader.</title>
        <authorList>
            <person name="Ohtsubo Y."/>
            <person name="Nonoyama S."/>
            <person name="Nagata Y."/>
            <person name="Numata M."/>
            <person name="Tsuchikane K."/>
            <person name="Hosoyama A."/>
            <person name="Yamazoe A."/>
            <person name="Tsuda M."/>
            <person name="Fujita N."/>
            <person name="Kawai F."/>
        </authorList>
    </citation>
    <scope>NUCLEOTIDE SEQUENCE [LARGE SCALE GENOMIC DNA]</scope>
    <source>
        <strain evidence="2 3">203-1</strain>
    </source>
</reference>
<evidence type="ECO:0000313" key="3">
    <source>
        <dbReference type="Proteomes" id="UP000076234"/>
    </source>
</evidence>
<dbReference type="KEGG" id="ster:AOA14_08730"/>
<dbReference type="Gene3D" id="3.10.450.50">
    <property type="match status" value="1"/>
</dbReference>
<reference evidence="3" key="1">
    <citation type="submission" date="2015-11" db="EMBL/GenBank/DDBJ databases">
        <title>Complete genome sequence of a polyethylene glycol-degrading strain Sphingopyxis terrae strain 203-1 (NBRC 15098).</title>
        <authorList>
            <person name="Yoshiyuki O."/>
            <person name="Shouta N."/>
            <person name="Nagata Y."/>
            <person name="Numata M."/>
            <person name="Tsuchikane K."/>
            <person name="Hosoyama A."/>
            <person name="Yamazoe A."/>
            <person name="Tsuda M."/>
            <person name="Fujita N."/>
            <person name="Kawai F."/>
        </authorList>
    </citation>
    <scope>NUCLEOTIDE SEQUENCE [LARGE SCALE GENOMIC DNA]</scope>
    <source>
        <strain evidence="3">203-1</strain>
    </source>
</reference>
<organism evidence="2 3">
    <name type="scientific">Sphingopyxis terrae subsp. terrae NBRC 15098</name>
    <dbReference type="NCBI Taxonomy" id="1219058"/>
    <lineage>
        <taxon>Bacteria</taxon>
        <taxon>Pseudomonadati</taxon>
        <taxon>Pseudomonadota</taxon>
        <taxon>Alphaproteobacteria</taxon>
        <taxon>Sphingomonadales</taxon>
        <taxon>Sphingomonadaceae</taxon>
        <taxon>Sphingopyxis</taxon>
    </lineage>
</organism>
<name>A0A142VY25_9SPHN</name>
<evidence type="ECO:0000313" key="2">
    <source>
        <dbReference type="EMBL" id="AMU94684.1"/>
    </source>
</evidence>
<evidence type="ECO:0008006" key="4">
    <source>
        <dbReference type="Google" id="ProtNLM"/>
    </source>
</evidence>